<dbReference type="EMBL" id="JBHSFS010000031">
    <property type="protein sequence ID" value="MFC4518063.1"/>
    <property type="molecule type" value="Genomic_DNA"/>
</dbReference>
<comment type="caution">
    <text evidence="1">The sequence shown here is derived from an EMBL/GenBank/DDBJ whole genome shotgun (WGS) entry which is preliminary data.</text>
</comment>
<evidence type="ECO:0000313" key="1">
    <source>
        <dbReference type="EMBL" id="MFC4518063.1"/>
    </source>
</evidence>
<dbReference type="Proteomes" id="UP001595990">
    <property type="component" value="Unassembled WGS sequence"/>
</dbReference>
<accession>A0ABV9BVK8</accession>
<reference evidence="2" key="1">
    <citation type="journal article" date="2019" name="Int. J. Syst. Evol. Microbiol.">
        <title>The Global Catalogue of Microorganisms (GCM) 10K type strain sequencing project: providing services to taxonomists for standard genome sequencing and annotation.</title>
        <authorList>
            <consortium name="The Broad Institute Genomics Platform"/>
            <consortium name="The Broad Institute Genome Sequencing Center for Infectious Disease"/>
            <person name="Wu L."/>
            <person name="Ma J."/>
        </authorList>
    </citation>
    <scope>NUCLEOTIDE SEQUENCE [LARGE SCALE GENOMIC DNA]</scope>
    <source>
        <strain evidence="2">CECT 8064</strain>
    </source>
</reference>
<evidence type="ECO:0000313" key="2">
    <source>
        <dbReference type="Proteomes" id="UP001595990"/>
    </source>
</evidence>
<proteinExistence type="predicted"/>
<keyword evidence="2" id="KW-1185">Reference proteome</keyword>
<gene>
    <name evidence="1" type="ORF">ACFPEN_34965</name>
</gene>
<organism evidence="1 2">
    <name type="scientific">Streptomyces ehimensis</name>
    <dbReference type="NCBI Taxonomy" id="68195"/>
    <lineage>
        <taxon>Bacteria</taxon>
        <taxon>Bacillati</taxon>
        <taxon>Actinomycetota</taxon>
        <taxon>Actinomycetes</taxon>
        <taxon>Kitasatosporales</taxon>
        <taxon>Streptomycetaceae</taxon>
        <taxon>Streptomyces</taxon>
    </lineage>
</organism>
<protein>
    <submittedName>
        <fullName evidence="1">Uncharacterized protein</fullName>
    </submittedName>
</protein>
<sequence length="41" mass="3996">MQLGEGGGTQVDVCTAAVQGKNVSSYAAATLSGEIVNKAGL</sequence>
<name>A0ABV9BVK8_9ACTN</name>